<feature type="region of interest" description="Disordered" evidence="1">
    <location>
        <begin position="463"/>
        <end position="482"/>
    </location>
</feature>
<gene>
    <name evidence="3" type="ORF">TrVE_jg678</name>
</gene>
<protein>
    <recommendedName>
        <fullName evidence="5">Transmembrane protein</fullName>
    </recommendedName>
</protein>
<reference evidence="4" key="1">
    <citation type="journal article" date="2023" name="Commun. Biol.">
        <title>Genome analysis of Parmales, the sister group of diatoms, reveals the evolutionary specialization of diatoms from phago-mixotrophs to photoautotrophs.</title>
        <authorList>
            <person name="Ban H."/>
            <person name="Sato S."/>
            <person name="Yoshikawa S."/>
            <person name="Yamada K."/>
            <person name="Nakamura Y."/>
            <person name="Ichinomiya M."/>
            <person name="Sato N."/>
            <person name="Blanc-Mathieu R."/>
            <person name="Endo H."/>
            <person name="Kuwata A."/>
            <person name="Ogata H."/>
        </authorList>
    </citation>
    <scope>NUCLEOTIDE SEQUENCE [LARGE SCALE GENOMIC DNA]</scope>
    <source>
        <strain evidence="4">NIES 3699</strain>
    </source>
</reference>
<evidence type="ECO:0000256" key="2">
    <source>
        <dbReference type="SAM" id="Phobius"/>
    </source>
</evidence>
<name>A0A9W7CA71_9STRA</name>
<keyword evidence="4" id="KW-1185">Reference proteome</keyword>
<comment type="caution">
    <text evidence="3">The sequence shown here is derived from an EMBL/GenBank/DDBJ whole genome shotgun (WGS) entry which is preliminary data.</text>
</comment>
<feature type="transmembrane region" description="Helical" evidence="2">
    <location>
        <begin position="90"/>
        <end position="115"/>
    </location>
</feature>
<keyword evidence="2" id="KW-0472">Membrane</keyword>
<proteinExistence type="predicted"/>
<feature type="compositionally biased region" description="Polar residues" evidence="1">
    <location>
        <begin position="472"/>
        <end position="482"/>
    </location>
</feature>
<evidence type="ECO:0000313" key="3">
    <source>
        <dbReference type="EMBL" id="GMI02053.1"/>
    </source>
</evidence>
<evidence type="ECO:0000256" key="1">
    <source>
        <dbReference type="SAM" id="MobiDB-lite"/>
    </source>
</evidence>
<dbReference type="Proteomes" id="UP001165160">
    <property type="component" value="Unassembled WGS sequence"/>
</dbReference>
<keyword evidence="2" id="KW-0812">Transmembrane</keyword>
<sequence>MMILPSGDVEDGRDVNQVSPQEVHVQSATGAPAGAPMQWANRHGRTTGAPMITPPNRCSNAMKFLSPLHASLPLIIAVAAFCVHNDYWRIFNIIVLVIFCCAYVFSSNTLIGGAWTTYMCSDEELKTRLKTMQESRMEVQIHVQCSHTEIIKELVTVSVSDEDGGSHNEQRWETRETNVITYEETIDFEYGACVDRSPHSVTYEGFSMCGLVFNGIYEWGDPDIALRYKLAVQQAHDDNAARDKELSVVSTFKIPPMSPCCIKRGTSGSCISDWNWWMLAFFTGLVAYYDCWIGSTAGVADMDIRKVLCTKETVSDNLDNETSSHRIAVAKPMADYVGDYTLRYRKPFTNPRTDYVGSPMHLSHARNPCKIEDDKKMSFSSIPNGRELEVGQQVVVSFENLSEIYKIIAYLPQLRRNYNGEISGFTWTGGDSFYQKSVLGKIAKVLPSDGTNATMYNVELYADRDRDPNNPNPSDVENTTSDAIDGRRVRAFHDSAVVVHVGDRNVLSDVKLACVHCQEMRAMEGFEFCGACGKR</sequence>
<feature type="transmembrane region" description="Helical" evidence="2">
    <location>
        <begin position="64"/>
        <end position="83"/>
    </location>
</feature>
<organism evidence="3 4">
    <name type="scientific">Triparma verrucosa</name>
    <dbReference type="NCBI Taxonomy" id="1606542"/>
    <lineage>
        <taxon>Eukaryota</taxon>
        <taxon>Sar</taxon>
        <taxon>Stramenopiles</taxon>
        <taxon>Ochrophyta</taxon>
        <taxon>Bolidophyceae</taxon>
        <taxon>Parmales</taxon>
        <taxon>Triparmaceae</taxon>
        <taxon>Triparma</taxon>
    </lineage>
</organism>
<dbReference type="AlphaFoldDB" id="A0A9W7CA71"/>
<accession>A0A9W7CA71</accession>
<dbReference type="EMBL" id="BRXX01000274">
    <property type="protein sequence ID" value="GMI02053.1"/>
    <property type="molecule type" value="Genomic_DNA"/>
</dbReference>
<keyword evidence="2" id="KW-1133">Transmembrane helix</keyword>
<evidence type="ECO:0008006" key="5">
    <source>
        <dbReference type="Google" id="ProtNLM"/>
    </source>
</evidence>
<evidence type="ECO:0000313" key="4">
    <source>
        <dbReference type="Proteomes" id="UP001165160"/>
    </source>
</evidence>